<dbReference type="Proteomes" id="UP001314263">
    <property type="component" value="Unassembled WGS sequence"/>
</dbReference>
<feature type="region of interest" description="Disordered" evidence="1">
    <location>
        <begin position="345"/>
        <end position="375"/>
    </location>
</feature>
<dbReference type="InterPro" id="IPR011993">
    <property type="entry name" value="PH-like_dom_sf"/>
</dbReference>
<evidence type="ECO:0008006" key="4">
    <source>
        <dbReference type="Google" id="ProtNLM"/>
    </source>
</evidence>
<protein>
    <recommendedName>
        <fullName evidence="4">RanBD1 domain-containing protein</fullName>
    </recommendedName>
</protein>
<dbReference type="SUPFAM" id="SSF50729">
    <property type="entry name" value="PH domain-like"/>
    <property type="match status" value="1"/>
</dbReference>
<sequence length="497" mass="50908">MEQAPAKKAKLIVQLRALNEQFAEWIQDQLVNHREDVWLEGVEDYIEHAKNLLTEAADSDSPVSGLTDDRAQAWMNGQRAEAHAQHAHDAKLQGPGSASSADGKASELPGLRFSSTEPHQSSSATASGRFAFPSFNMPTGLAGACKKVAQYRADWLTGCCNPVSIAETVSQYDIVVAGDSATAAASAVPLSCVAPVLSGSSQQQPSAATSQAALMPPLFSGAASTAPAPVAFGWGSSSSSTQSFAAESPPQPSGGLFSSPGSAGAAAPFSFGAGALSAPSASGASAAATPSFSAFSTPAGSSSLFGQVTGPSATSGDILSFHASSASTANTGAKPLDISWATNGGSAKGSGAADEAGDGEAAEEDEPKAELQLGDDSTLLFKEPAKLYFQGKDGGWDDRGKGTLTVRQSKGSNDGTAGLTNIVFTMESGRIIVNGSVYKGLKTQKLKNPKMICMNLTLAVDSNAQKADPTPQTVMFNTGLVEKSERFCTIVEQSIPK</sequence>
<feature type="compositionally biased region" description="Polar residues" evidence="1">
    <location>
        <begin position="113"/>
        <end position="125"/>
    </location>
</feature>
<dbReference type="EMBL" id="CAUYUE010000010">
    <property type="protein sequence ID" value="CAK0784192.1"/>
    <property type="molecule type" value="Genomic_DNA"/>
</dbReference>
<feature type="region of interest" description="Disordered" evidence="1">
    <location>
        <begin position="78"/>
        <end position="125"/>
    </location>
</feature>
<feature type="compositionally biased region" description="Acidic residues" evidence="1">
    <location>
        <begin position="355"/>
        <end position="367"/>
    </location>
</feature>
<dbReference type="AlphaFoldDB" id="A0AAV1IBV9"/>
<name>A0AAV1IBV9_9CHLO</name>
<dbReference type="Gene3D" id="2.30.29.30">
    <property type="entry name" value="Pleckstrin-homology domain (PH domain)/Phosphotyrosine-binding domain (PTB)"/>
    <property type="match status" value="1"/>
</dbReference>
<proteinExistence type="predicted"/>
<evidence type="ECO:0000313" key="3">
    <source>
        <dbReference type="Proteomes" id="UP001314263"/>
    </source>
</evidence>
<keyword evidence="3" id="KW-1185">Reference proteome</keyword>
<gene>
    <name evidence="2" type="ORF">CVIRNUC_007396</name>
</gene>
<comment type="caution">
    <text evidence="2">The sequence shown here is derived from an EMBL/GenBank/DDBJ whole genome shotgun (WGS) entry which is preliminary data.</text>
</comment>
<organism evidence="2 3">
    <name type="scientific">Coccomyxa viridis</name>
    <dbReference type="NCBI Taxonomy" id="1274662"/>
    <lineage>
        <taxon>Eukaryota</taxon>
        <taxon>Viridiplantae</taxon>
        <taxon>Chlorophyta</taxon>
        <taxon>core chlorophytes</taxon>
        <taxon>Trebouxiophyceae</taxon>
        <taxon>Trebouxiophyceae incertae sedis</taxon>
        <taxon>Coccomyxaceae</taxon>
        <taxon>Coccomyxa</taxon>
    </lineage>
</organism>
<accession>A0AAV1IBV9</accession>
<reference evidence="2 3" key="1">
    <citation type="submission" date="2023-10" db="EMBL/GenBank/DDBJ databases">
        <authorList>
            <person name="Maclean D."/>
            <person name="Macfadyen A."/>
        </authorList>
    </citation>
    <scope>NUCLEOTIDE SEQUENCE [LARGE SCALE GENOMIC DNA]</scope>
</reference>
<evidence type="ECO:0000313" key="2">
    <source>
        <dbReference type="EMBL" id="CAK0784192.1"/>
    </source>
</evidence>
<evidence type="ECO:0000256" key="1">
    <source>
        <dbReference type="SAM" id="MobiDB-lite"/>
    </source>
</evidence>
<feature type="compositionally biased region" description="Basic and acidic residues" evidence="1">
    <location>
        <begin position="80"/>
        <end position="91"/>
    </location>
</feature>